<dbReference type="PATRIC" id="fig|1218508.4.peg.158"/>
<keyword evidence="3 6" id="KW-0812">Transmembrane</keyword>
<dbReference type="PIRSF" id="PIRSF006060">
    <property type="entry name" value="AA_transporter"/>
    <property type="match status" value="1"/>
</dbReference>
<evidence type="ECO:0000256" key="2">
    <source>
        <dbReference type="ARBA" id="ARBA00022475"/>
    </source>
</evidence>
<feature type="transmembrane region" description="Helical" evidence="6">
    <location>
        <begin position="353"/>
        <end position="373"/>
    </location>
</feature>
<dbReference type="PANTHER" id="PTHR42770:SF18">
    <property type="entry name" value="ARGININE_AGMATINE ANTIPORTER"/>
    <property type="match status" value="1"/>
</dbReference>
<dbReference type="EMBL" id="JXBZ01000002">
    <property type="protein sequence ID" value="KJY51110.1"/>
    <property type="molecule type" value="Genomic_DNA"/>
</dbReference>
<dbReference type="STRING" id="1218508.JG29_01530"/>
<dbReference type="OrthoDB" id="3181223at2"/>
<comment type="caution">
    <text evidence="7">The sequence shown here is derived from an EMBL/GenBank/DDBJ whole genome shotgun (WGS) entry which is preliminary data.</text>
</comment>
<accession>A0A0F4KXJ6</accession>
<dbReference type="HOGENOM" id="CLU_007946_15_12_9"/>
<dbReference type="Gene3D" id="1.20.1740.10">
    <property type="entry name" value="Amino acid/polyamine transporter I"/>
    <property type="match status" value="1"/>
</dbReference>
<gene>
    <name evidence="7" type="ORF">JG29_01530</name>
</gene>
<comment type="subcellular location">
    <subcellularLocation>
        <location evidence="1">Cell membrane</location>
        <topology evidence="1">Multi-pass membrane protein</topology>
    </subcellularLocation>
</comment>
<dbReference type="Pfam" id="PF13520">
    <property type="entry name" value="AA_permease_2"/>
    <property type="match status" value="1"/>
</dbReference>
<reference evidence="7 8" key="1">
    <citation type="submission" date="2014-12" db="EMBL/GenBank/DDBJ databases">
        <title>Comparative genomics of the lactic acid bacteria isolated from the honey bee gut.</title>
        <authorList>
            <person name="Ellegaard K.M."/>
            <person name="Tamarit D."/>
            <person name="Javelind E."/>
            <person name="Olofsson T."/>
            <person name="Andersson S.G."/>
            <person name="Vasquez A."/>
        </authorList>
    </citation>
    <scope>NUCLEOTIDE SEQUENCE [LARGE SCALE GENOMIC DNA]</scope>
    <source>
        <strain evidence="7 8">Hon2</strain>
    </source>
</reference>
<feature type="transmembrane region" description="Helical" evidence="6">
    <location>
        <begin position="121"/>
        <end position="144"/>
    </location>
</feature>
<keyword evidence="4 6" id="KW-1133">Transmembrane helix</keyword>
<keyword evidence="2" id="KW-1003">Cell membrane</keyword>
<feature type="transmembrane region" description="Helical" evidence="6">
    <location>
        <begin position="198"/>
        <end position="215"/>
    </location>
</feature>
<organism evidence="7 8">
    <name type="scientific">Bombilactobacillus mellis</name>
    <dbReference type="NCBI Taxonomy" id="1218508"/>
    <lineage>
        <taxon>Bacteria</taxon>
        <taxon>Bacillati</taxon>
        <taxon>Bacillota</taxon>
        <taxon>Bacilli</taxon>
        <taxon>Lactobacillales</taxon>
        <taxon>Lactobacillaceae</taxon>
        <taxon>Bombilactobacillus</taxon>
    </lineage>
</organism>
<protein>
    <submittedName>
        <fullName evidence="7">Amino acid permease family protein</fullName>
    </submittedName>
</protein>
<dbReference type="Proteomes" id="UP000033695">
    <property type="component" value="Unassembled WGS sequence"/>
</dbReference>
<dbReference type="GO" id="GO:0022857">
    <property type="term" value="F:transmembrane transporter activity"/>
    <property type="evidence" value="ECO:0007669"/>
    <property type="project" value="InterPro"/>
</dbReference>
<feature type="transmembrane region" description="Helical" evidence="6">
    <location>
        <begin position="432"/>
        <end position="454"/>
    </location>
</feature>
<dbReference type="InterPro" id="IPR002293">
    <property type="entry name" value="AA/rel_permease1"/>
</dbReference>
<proteinExistence type="predicted"/>
<dbReference type="RefSeq" id="WP_045922067.1">
    <property type="nucleotide sequence ID" value="NZ_JBHTHW010000004.1"/>
</dbReference>
<evidence type="ECO:0000313" key="8">
    <source>
        <dbReference type="Proteomes" id="UP000033695"/>
    </source>
</evidence>
<evidence type="ECO:0000256" key="6">
    <source>
        <dbReference type="SAM" id="Phobius"/>
    </source>
</evidence>
<feature type="transmembrane region" description="Helical" evidence="6">
    <location>
        <begin position="328"/>
        <end position="347"/>
    </location>
</feature>
<evidence type="ECO:0000313" key="7">
    <source>
        <dbReference type="EMBL" id="KJY51110.1"/>
    </source>
</evidence>
<evidence type="ECO:0000256" key="5">
    <source>
        <dbReference type="ARBA" id="ARBA00023136"/>
    </source>
</evidence>
<keyword evidence="5 6" id="KW-0472">Membrane</keyword>
<evidence type="ECO:0000256" key="4">
    <source>
        <dbReference type="ARBA" id="ARBA00022989"/>
    </source>
</evidence>
<dbReference type="AlphaFoldDB" id="A0A0F4KXJ6"/>
<feature type="transmembrane region" description="Helical" evidence="6">
    <location>
        <begin position="156"/>
        <end position="178"/>
    </location>
</feature>
<feature type="transmembrane region" description="Helical" evidence="6">
    <location>
        <begin position="393"/>
        <end position="412"/>
    </location>
</feature>
<feature type="transmembrane region" description="Helical" evidence="6">
    <location>
        <begin position="81"/>
        <end position="101"/>
    </location>
</feature>
<feature type="transmembrane region" description="Helical" evidence="6">
    <location>
        <begin position="236"/>
        <end position="257"/>
    </location>
</feature>
<dbReference type="PANTHER" id="PTHR42770">
    <property type="entry name" value="AMINO ACID TRANSPORTER-RELATED"/>
    <property type="match status" value="1"/>
</dbReference>
<dbReference type="InterPro" id="IPR050367">
    <property type="entry name" value="APC_superfamily"/>
</dbReference>
<name>A0A0F4KXJ6_9LACO</name>
<keyword evidence="8" id="KW-1185">Reference proteome</keyword>
<evidence type="ECO:0000256" key="1">
    <source>
        <dbReference type="ARBA" id="ARBA00004651"/>
    </source>
</evidence>
<evidence type="ECO:0000256" key="3">
    <source>
        <dbReference type="ARBA" id="ARBA00022692"/>
    </source>
</evidence>
<feature type="transmembrane region" description="Helical" evidence="6">
    <location>
        <begin position="283"/>
        <end position="307"/>
    </location>
</feature>
<feature type="transmembrane region" description="Helical" evidence="6">
    <location>
        <begin position="42"/>
        <end position="60"/>
    </location>
</feature>
<sequence>MKKKLGLGSIVLLAINSIIGSGIFLSSGSVIAMSGTKAPMVYGLAAIFAIILAVTFATAAKYVTQSGAAYAYTRTAFGNDLGFYVGITRYLAATIAWGVMATGVIKTTISLLGGDSNNFNLITLGFVLLMLLLLIINFLGSQIFIIINNLATLEKLLALLTVIVAGIYLITTTGVNHFNAINNVKDAGGKPLVPVMNTANWVTAIIAAFYAFTGFEGVASGAEDMHNPQKNLPRAIPLAISVIALIYIGIIIVVMMINPQAIVQTKSVVALAAVFHNPIIKNIILSGALISMLGVNVAASFHTPRALEAMAKQKQIPRWLQKRTRHNFPLSAFLITVSLALIMPLVFNYNMTNIIILSSISRFVQFLVVPLSVINYFRGKNKEAVLPNVQKNIVTDVIFPVLAVLLTLFLLLKFDWVGQFTVLDTQGQRQPNIAAIIVMILGYVILPGILYGFYRKTTAQH</sequence>
<dbReference type="GO" id="GO:0005886">
    <property type="term" value="C:plasma membrane"/>
    <property type="evidence" value="ECO:0007669"/>
    <property type="project" value="UniProtKB-SubCell"/>
</dbReference>